<dbReference type="Gene3D" id="1.10.630.10">
    <property type="entry name" value="Cytochrome P450"/>
    <property type="match status" value="1"/>
</dbReference>
<dbReference type="SMR" id="A0A7T3UZ36"/>
<protein>
    <submittedName>
        <fullName evidence="10">CYP18A1</fullName>
    </submittedName>
</protein>
<dbReference type="InterPro" id="IPR017972">
    <property type="entry name" value="Cyt_P450_CS"/>
</dbReference>
<keyword evidence="3 7" id="KW-0479">Metal-binding</keyword>
<dbReference type="RefSeq" id="XP_063850606.1">
    <property type="nucleotide sequence ID" value="XM_063994536.1"/>
</dbReference>
<dbReference type="InterPro" id="IPR036396">
    <property type="entry name" value="Cyt_P450_sf"/>
</dbReference>
<sequence length="525" mass="60352">MAVMHTLRWAGEALHQHLSLALVFFIVILATRYFFRQRHHKLPPGPWGFPVVGYLPFFDNDIFKTLLNLKGRFGSIYRVSFGTQSVVVLADPEVIREAFKKEEFHHRPKGTLFDIFEGYGLLNTTGVLWKDQRRFLHEKLRGLGMKTTGTGREKLEARIMSEVKCLLHYLASGNGKAIDVEEVLCNALTNVICILLMSVRFKPHNPHFTRFMELYDEGFKLFLKCNIACYIPACRYIPSVNQNIKKLMQNREESCDMIKSIINHRRETFDPEMTRDILDSYLLEEHRAKEEGRVVYDGLDFDRQLTQVMTDMFSAGEETVKTCLMWSFVFLLRHPEVMKRVQEELDAVVGRLRMPSLEDQQHLPYTEATICEVLRRSSLVPLGTFHATSRTTTLGGYTIPENTTVIPLLYACHMDSKQWDNPEGFDPTRFIDSEGGVKKPKQFMPFGIGRRICLGQVLARSELFLFFTSILHVFDVALPEGEPLPSMEGDMATTYSPKPFKVSFIQRDPAENVTPRPYVFRGAGL</sequence>
<dbReference type="FunFam" id="1.10.630.10:FF:000036">
    <property type="entry name" value="CYtochrome P450 family"/>
    <property type="match status" value="1"/>
</dbReference>
<comment type="similarity">
    <text evidence="2 8">Belongs to the cytochrome P450 family.</text>
</comment>
<evidence type="ECO:0000313" key="10">
    <source>
        <dbReference type="EMBL" id="QPZ89042.1"/>
    </source>
</evidence>
<evidence type="ECO:0000256" key="3">
    <source>
        <dbReference type="ARBA" id="ARBA00022723"/>
    </source>
</evidence>
<name>A0A7T3UZ36_SCYPA</name>
<dbReference type="PRINTS" id="PR00463">
    <property type="entry name" value="EP450I"/>
</dbReference>
<dbReference type="PROSITE" id="PS00086">
    <property type="entry name" value="CYTOCHROME_P450"/>
    <property type="match status" value="1"/>
</dbReference>
<dbReference type="InterPro" id="IPR001128">
    <property type="entry name" value="Cyt_P450"/>
</dbReference>
<dbReference type="SUPFAM" id="SSF48264">
    <property type="entry name" value="Cytochrome P450"/>
    <property type="match status" value="1"/>
</dbReference>
<evidence type="ECO:0000256" key="6">
    <source>
        <dbReference type="ARBA" id="ARBA00023033"/>
    </source>
</evidence>
<comment type="cofactor">
    <cofactor evidence="1 7">
        <name>heme</name>
        <dbReference type="ChEBI" id="CHEBI:30413"/>
    </cofactor>
</comment>
<dbReference type="Pfam" id="PF00067">
    <property type="entry name" value="p450"/>
    <property type="match status" value="1"/>
</dbReference>
<evidence type="ECO:0000256" key="4">
    <source>
        <dbReference type="ARBA" id="ARBA00023002"/>
    </source>
</evidence>
<keyword evidence="9" id="KW-0812">Transmembrane</keyword>
<organism evidence="10">
    <name type="scientific">Scylla paramamosain</name>
    <name type="common">Mud crab</name>
    <dbReference type="NCBI Taxonomy" id="85552"/>
    <lineage>
        <taxon>Eukaryota</taxon>
        <taxon>Metazoa</taxon>
        <taxon>Ecdysozoa</taxon>
        <taxon>Arthropoda</taxon>
        <taxon>Crustacea</taxon>
        <taxon>Multicrustacea</taxon>
        <taxon>Malacostraca</taxon>
        <taxon>Eumalacostraca</taxon>
        <taxon>Eucarida</taxon>
        <taxon>Decapoda</taxon>
        <taxon>Pleocyemata</taxon>
        <taxon>Brachyura</taxon>
        <taxon>Eubrachyura</taxon>
        <taxon>Portunoidea</taxon>
        <taxon>Portunidae</taxon>
        <taxon>Portuninae</taxon>
        <taxon>Scylla</taxon>
    </lineage>
</organism>
<keyword evidence="5 7" id="KW-0408">Iron</keyword>
<dbReference type="GO" id="GO:0005506">
    <property type="term" value="F:iron ion binding"/>
    <property type="evidence" value="ECO:0007669"/>
    <property type="project" value="InterPro"/>
</dbReference>
<evidence type="ECO:0000256" key="5">
    <source>
        <dbReference type="ARBA" id="ARBA00023004"/>
    </source>
</evidence>
<keyword evidence="9" id="KW-0472">Membrane</keyword>
<evidence type="ECO:0000256" key="7">
    <source>
        <dbReference type="PIRSR" id="PIRSR602401-1"/>
    </source>
</evidence>
<evidence type="ECO:0000256" key="1">
    <source>
        <dbReference type="ARBA" id="ARBA00001971"/>
    </source>
</evidence>
<dbReference type="EMBL" id="MN542780">
    <property type="protein sequence ID" value="QPZ89042.1"/>
    <property type="molecule type" value="Genomic_DNA"/>
</dbReference>
<dbReference type="PANTHER" id="PTHR24300">
    <property type="entry name" value="CYTOCHROME P450 508A4-RELATED"/>
    <property type="match status" value="1"/>
</dbReference>
<evidence type="ECO:0000256" key="9">
    <source>
        <dbReference type="SAM" id="Phobius"/>
    </source>
</evidence>
<dbReference type="InterPro" id="IPR002401">
    <property type="entry name" value="Cyt_P450_E_grp-I"/>
</dbReference>
<dbReference type="CTD" id="32858"/>
<dbReference type="AlphaFoldDB" id="A0A7T3UZ36"/>
<dbReference type="PANTHER" id="PTHR24300:SF413">
    <property type="entry name" value="CYTOCHROME P450 18A1"/>
    <property type="match status" value="1"/>
</dbReference>
<proteinExistence type="inferred from homology"/>
<dbReference type="GO" id="GO:0008395">
    <property type="term" value="F:steroid hydroxylase activity"/>
    <property type="evidence" value="ECO:0007669"/>
    <property type="project" value="TreeGrafter"/>
</dbReference>
<feature type="transmembrane region" description="Helical" evidence="9">
    <location>
        <begin position="14"/>
        <end position="35"/>
    </location>
</feature>
<dbReference type="GO" id="GO:0005737">
    <property type="term" value="C:cytoplasm"/>
    <property type="evidence" value="ECO:0007669"/>
    <property type="project" value="TreeGrafter"/>
</dbReference>
<evidence type="ECO:0000256" key="2">
    <source>
        <dbReference type="ARBA" id="ARBA00010617"/>
    </source>
</evidence>
<dbReference type="GO" id="GO:0016712">
    <property type="term" value="F:oxidoreductase activity, acting on paired donors, with incorporation or reduction of molecular oxygen, reduced flavin or flavoprotein as one donor, and incorporation of one atom of oxygen"/>
    <property type="evidence" value="ECO:0007669"/>
    <property type="project" value="TreeGrafter"/>
</dbReference>
<dbReference type="GO" id="GO:0006082">
    <property type="term" value="P:organic acid metabolic process"/>
    <property type="evidence" value="ECO:0007669"/>
    <property type="project" value="TreeGrafter"/>
</dbReference>
<dbReference type="GO" id="GO:0006805">
    <property type="term" value="P:xenobiotic metabolic process"/>
    <property type="evidence" value="ECO:0007669"/>
    <property type="project" value="TreeGrafter"/>
</dbReference>
<reference evidence="10" key="1">
    <citation type="submission" date="2019-10" db="EMBL/GenBank/DDBJ databases">
        <title>Cloning and expression analysis of CYP18A1 from the mud Crub, Scylla paramamosain.</title>
        <authorList>
            <person name="Zhang L."/>
            <person name="Ma L."/>
        </authorList>
    </citation>
    <scope>NUCLEOTIDE SEQUENCE</scope>
</reference>
<keyword evidence="9" id="KW-1133">Transmembrane helix</keyword>
<dbReference type="GO" id="GO:0020037">
    <property type="term" value="F:heme binding"/>
    <property type="evidence" value="ECO:0007669"/>
    <property type="project" value="InterPro"/>
</dbReference>
<feature type="binding site" description="axial binding residue" evidence="7">
    <location>
        <position position="453"/>
    </location>
    <ligand>
        <name>heme</name>
        <dbReference type="ChEBI" id="CHEBI:30413"/>
    </ligand>
    <ligandPart>
        <name>Fe</name>
        <dbReference type="ChEBI" id="CHEBI:18248"/>
    </ligandPart>
</feature>
<keyword evidence="4 8" id="KW-0560">Oxidoreductase</keyword>
<accession>A0A7T3UZ36</accession>
<dbReference type="InterPro" id="IPR050182">
    <property type="entry name" value="Cytochrome_P450_fam2"/>
</dbReference>
<dbReference type="GeneID" id="135094447"/>
<keyword evidence="6 8" id="KW-0503">Monooxygenase</keyword>
<dbReference type="PRINTS" id="PR00385">
    <property type="entry name" value="P450"/>
</dbReference>
<keyword evidence="7 8" id="KW-0349">Heme</keyword>
<evidence type="ECO:0000256" key="8">
    <source>
        <dbReference type="RuleBase" id="RU000461"/>
    </source>
</evidence>